<dbReference type="GO" id="GO:0005634">
    <property type="term" value="C:nucleus"/>
    <property type="evidence" value="ECO:0007669"/>
    <property type="project" value="TreeGrafter"/>
</dbReference>
<proteinExistence type="predicted"/>
<comment type="caution">
    <text evidence="3">The sequence shown here is derived from an EMBL/GenBank/DDBJ whole genome shotgun (WGS) entry which is preliminary data.</text>
</comment>
<keyword evidence="4" id="KW-1185">Reference proteome</keyword>
<dbReference type="PANTHER" id="PTHR33143:SF50">
    <property type="entry name" value="PROTEIN MKS1"/>
    <property type="match status" value="1"/>
</dbReference>
<dbReference type="PANTHER" id="PTHR33143">
    <property type="entry name" value="F16F4.1 PROTEIN-RELATED"/>
    <property type="match status" value="1"/>
</dbReference>
<evidence type="ECO:0000313" key="3">
    <source>
        <dbReference type="EMBL" id="KAK1371514.1"/>
    </source>
</evidence>
<dbReference type="AlphaFoldDB" id="A0AAD8HQG3"/>
<evidence type="ECO:0000313" key="4">
    <source>
        <dbReference type="Proteomes" id="UP001237642"/>
    </source>
</evidence>
<reference evidence="3" key="2">
    <citation type="submission" date="2023-05" db="EMBL/GenBank/DDBJ databases">
        <authorList>
            <person name="Schelkunov M.I."/>
        </authorList>
    </citation>
    <scope>NUCLEOTIDE SEQUENCE</scope>
    <source>
        <strain evidence="3">Hsosn_3</strain>
        <tissue evidence="3">Leaf</tissue>
    </source>
</reference>
<accession>A0AAD8HQG3</accession>
<feature type="region of interest" description="Disordered" evidence="1">
    <location>
        <begin position="1"/>
        <end position="28"/>
    </location>
</feature>
<organism evidence="3 4">
    <name type="scientific">Heracleum sosnowskyi</name>
    <dbReference type="NCBI Taxonomy" id="360622"/>
    <lineage>
        <taxon>Eukaryota</taxon>
        <taxon>Viridiplantae</taxon>
        <taxon>Streptophyta</taxon>
        <taxon>Embryophyta</taxon>
        <taxon>Tracheophyta</taxon>
        <taxon>Spermatophyta</taxon>
        <taxon>Magnoliopsida</taxon>
        <taxon>eudicotyledons</taxon>
        <taxon>Gunneridae</taxon>
        <taxon>Pentapetalae</taxon>
        <taxon>asterids</taxon>
        <taxon>campanulids</taxon>
        <taxon>Apiales</taxon>
        <taxon>Apiaceae</taxon>
        <taxon>Apioideae</taxon>
        <taxon>apioid superclade</taxon>
        <taxon>Tordylieae</taxon>
        <taxon>Tordyliinae</taxon>
        <taxon>Heracleum</taxon>
    </lineage>
</organism>
<reference evidence="3" key="1">
    <citation type="submission" date="2023-02" db="EMBL/GenBank/DDBJ databases">
        <title>Genome of toxic invasive species Heracleum sosnowskyi carries increased number of genes despite the absence of recent whole-genome duplications.</title>
        <authorList>
            <person name="Schelkunov M."/>
            <person name="Shtratnikova V."/>
            <person name="Makarenko M."/>
            <person name="Klepikova A."/>
            <person name="Omelchenko D."/>
            <person name="Novikova G."/>
            <person name="Obukhova E."/>
            <person name="Bogdanov V."/>
            <person name="Penin A."/>
            <person name="Logacheva M."/>
        </authorList>
    </citation>
    <scope>NUCLEOTIDE SEQUENCE</scope>
    <source>
        <strain evidence="3">Hsosn_3</strain>
        <tissue evidence="3">Leaf</tissue>
    </source>
</reference>
<feature type="domain" description="VQ" evidence="2">
    <location>
        <begin position="57"/>
        <end position="82"/>
    </location>
</feature>
<protein>
    <submittedName>
        <fullName evidence="3">VQ domain-containing protein</fullName>
    </submittedName>
</protein>
<feature type="compositionally biased region" description="Low complexity" evidence="1">
    <location>
        <begin position="78"/>
        <end position="93"/>
    </location>
</feature>
<dbReference type="InterPro" id="IPR039607">
    <property type="entry name" value="VQ_8/17/18/20/21/25"/>
</dbReference>
<name>A0AAD8HQG3_9APIA</name>
<evidence type="ECO:0000256" key="1">
    <source>
        <dbReference type="SAM" id="MobiDB-lite"/>
    </source>
</evidence>
<dbReference type="EMBL" id="JAUIZM010000008">
    <property type="protein sequence ID" value="KAK1371514.1"/>
    <property type="molecule type" value="Genomic_DNA"/>
</dbReference>
<evidence type="ECO:0000259" key="2">
    <source>
        <dbReference type="Pfam" id="PF05678"/>
    </source>
</evidence>
<dbReference type="InterPro" id="IPR008889">
    <property type="entry name" value="VQ"/>
</dbReference>
<dbReference type="Proteomes" id="UP001237642">
    <property type="component" value="Unassembled WGS sequence"/>
</dbReference>
<gene>
    <name evidence="3" type="ORF">POM88_037606</name>
</gene>
<feature type="region of interest" description="Disordered" evidence="1">
    <location>
        <begin position="78"/>
        <end position="114"/>
    </location>
</feature>
<sequence>MNPWENFYEEEHPSPIRRQIQGPRPSPLRVHKVSHTIRKPPLAPAPEIRQPVIIYDISPKVIHATVNEFSSVVQRLTGSSSSSSNAAASTSGNISPAARIASIERTSPPERERIGGVHMGGVEMGFYLSQGVLSPAPATLPPIPASMFSPGYQDLSLLNDLSPYMGNYMFTPSPSSLLSSEMGNSVPSPTYFDLLSQYFDS</sequence>
<dbReference type="Pfam" id="PF05678">
    <property type="entry name" value="VQ"/>
    <property type="match status" value="1"/>
</dbReference>